<dbReference type="EMBL" id="CP131060">
    <property type="protein sequence ID" value="WNY26172.1"/>
    <property type="molecule type" value="Genomic_DNA"/>
</dbReference>
<sequence length="75" mass="8493">MRINKQKKEQLKEISEAAKALELLLHQLWVDDNKNAIGQSSDPVLNIETAEGETVELSLADLSDFEPLKEAYLRI</sequence>
<accession>A0AA96V403</accession>
<dbReference type="RefSeq" id="WP_338102503.1">
    <property type="nucleotide sequence ID" value="NZ_CP131060.1"/>
</dbReference>
<organism evidence="1 2">
    <name type="scientific">Methanolapillus millepedarum</name>
    <dbReference type="NCBI Taxonomy" id="3028296"/>
    <lineage>
        <taxon>Archaea</taxon>
        <taxon>Methanobacteriati</taxon>
        <taxon>Methanobacteriota</taxon>
        <taxon>Stenosarchaea group</taxon>
        <taxon>Methanomicrobia</taxon>
        <taxon>Methanosarcinales</taxon>
        <taxon>Methanosarcinaceae</taxon>
        <taxon>Methanolapillus</taxon>
    </lineage>
</organism>
<dbReference type="AlphaFoldDB" id="A0AA96V403"/>
<dbReference type="Proteomes" id="UP001303587">
    <property type="component" value="Chromosome"/>
</dbReference>
<name>A0AA96V403_9EURY</name>
<evidence type="ECO:0000313" key="2">
    <source>
        <dbReference type="Proteomes" id="UP001303587"/>
    </source>
</evidence>
<protein>
    <submittedName>
        <fullName evidence="1">Uncharacterized protein</fullName>
    </submittedName>
</protein>
<dbReference type="GeneID" id="89230840"/>
<gene>
    <name evidence="1" type="ORF">MsAc7_17450</name>
</gene>
<proteinExistence type="predicted"/>
<keyword evidence="2" id="KW-1185">Reference proteome</keyword>
<reference evidence="1 2" key="1">
    <citation type="submission" date="2023-07" db="EMBL/GenBank/DDBJ databases">
        <title>Closed genoem sequence of Methanosarcinaceae archaeon Ac7.</title>
        <authorList>
            <person name="Poehlein A."/>
            <person name="Protasov E."/>
            <person name="Platt K."/>
            <person name="Reeh H."/>
            <person name="Daniel R."/>
            <person name="Brune A."/>
        </authorList>
    </citation>
    <scope>NUCLEOTIDE SEQUENCE [LARGE SCALE GENOMIC DNA]</scope>
    <source>
        <strain evidence="1 2">Ac7</strain>
    </source>
</reference>
<evidence type="ECO:0000313" key="1">
    <source>
        <dbReference type="EMBL" id="WNY26172.1"/>
    </source>
</evidence>